<reference evidence="2 3" key="1">
    <citation type="journal article" date="2009" name="Appl. Environ. Microbiol.">
        <title>Community genomic and proteomic analyses of chemoautotrophic iron-oxidizing "Leptospirillum rubarum" (Group II) and "Leptospirillum ferrodiazotrophum" (Group III) bacteria in acid mine drainage biofilms.</title>
        <authorList>
            <person name="Goltsman D.S."/>
            <person name="Denef V.J."/>
            <person name="Singer S.W."/>
            <person name="VerBerkmoes N.C."/>
            <person name="Lefsrud M."/>
            <person name="Mueller R.S."/>
            <person name="Dick G.J."/>
            <person name="Sun C.L."/>
            <person name="Wheeler K.E."/>
            <person name="Zemla A."/>
            <person name="Baker B.J."/>
            <person name="Hauser L."/>
            <person name="Land M."/>
            <person name="Shah M.B."/>
            <person name="Thelen M.P."/>
            <person name="Hettich R.L."/>
            <person name="Banfield J.F."/>
        </authorList>
    </citation>
    <scope>NUCLEOTIDE SEQUENCE [LARGE SCALE GENOMIC DNA]</scope>
</reference>
<name>C6HTT6_9BACT</name>
<accession>C6HTT6</accession>
<organism evidence="2 3">
    <name type="scientific">Leptospirillum ferrodiazotrophum</name>
    <dbReference type="NCBI Taxonomy" id="412449"/>
    <lineage>
        <taxon>Bacteria</taxon>
        <taxon>Pseudomonadati</taxon>
        <taxon>Nitrospirota</taxon>
        <taxon>Nitrospiria</taxon>
        <taxon>Nitrospirales</taxon>
        <taxon>Nitrospiraceae</taxon>
        <taxon>Leptospirillum</taxon>
    </lineage>
</organism>
<dbReference type="InterPro" id="IPR035901">
    <property type="entry name" value="GIY-YIG_endonuc_sf"/>
</dbReference>
<keyword evidence="3" id="KW-1185">Reference proteome</keyword>
<dbReference type="InterPro" id="IPR007634">
    <property type="entry name" value="RNA_pol_sigma_54_DNA-bd"/>
</dbReference>
<proteinExistence type="predicted"/>
<evidence type="ECO:0000313" key="2">
    <source>
        <dbReference type="EMBL" id="EES53864.1"/>
    </source>
</evidence>
<evidence type="ECO:0000313" key="3">
    <source>
        <dbReference type="Proteomes" id="UP000009374"/>
    </source>
</evidence>
<dbReference type="AlphaFoldDB" id="C6HTT6"/>
<dbReference type="GO" id="GO:0001216">
    <property type="term" value="F:DNA-binding transcription activator activity"/>
    <property type="evidence" value="ECO:0007669"/>
    <property type="project" value="InterPro"/>
</dbReference>
<dbReference type="EMBL" id="GG693852">
    <property type="protein sequence ID" value="EES53864.1"/>
    <property type="molecule type" value="Genomic_DNA"/>
</dbReference>
<feature type="domain" description="RNA polymerase sigma factor 54 DNA-binding" evidence="1">
    <location>
        <begin position="6"/>
        <end position="56"/>
    </location>
</feature>
<gene>
    <name evidence="2" type="ORF">UBAL3_44810002</name>
</gene>
<dbReference type="Proteomes" id="UP000009374">
    <property type="component" value="Unassembled WGS sequence"/>
</dbReference>
<sequence>MIKNEKSLMKEDRIADPLTDDEISERVRAEFGVRMSKRTVAYVRRELGIPAGRERRSTGLYHEETAGFSPPLPLSLPILREIVPYEPGVYEIRSFMPGTPEGIVYIGSSGNLRRRLAHHLTGSGNNLRLREKISGGARFRYQVFKEGWRGAERTFYRAFCSTFGAPPECNRMSP</sequence>
<dbReference type="Gene3D" id="1.10.10.60">
    <property type="entry name" value="Homeodomain-like"/>
    <property type="match status" value="1"/>
</dbReference>
<protein>
    <recommendedName>
        <fullName evidence="1">RNA polymerase sigma factor 54 DNA-binding domain-containing protein</fullName>
    </recommendedName>
</protein>
<dbReference type="Pfam" id="PF04552">
    <property type="entry name" value="Sigma54_DBD"/>
    <property type="match status" value="1"/>
</dbReference>
<evidence type="ECO:0000259" key="1">
    <source>
        <dbReference type="Pfam" id="PF04552"/>
    </source>
</evidence>
<dbReference type="SUPFAM" id="SSF82771">
    <property type="entry name" value="GIY-YIG endonuclease"/>
    <property type="match status" value="1"/>
</dbReference>